<evidence type="ECO:0000256" key="7">
    <source>
        <dbReference type="ARBA" id="ARBA00023049"/>
    </source>
</evidence>
<keyword evidence="7" id="KW-0482">Metalloprotease</keyword>
<keyword evidence="2" id="KW-0645">Protease</keyword>
<dbReference type="InterPro" id="IPR024079">
    <property type="entry name" value="MetalloPept_cat_dom_sf"/>
</dbReference>
<evidence type="ECO:0000256" key="2">
    <source>
        <dbReference type="ARBA" id="ARBA00022670"/>
    </source>
</evidence>
<evidence type="ECO:0000313" key="11">
    <source>
        <dbReference type="EMBL" id="GAX26413.1"/>
    </source>
</evidence>
<keyword evidence="5 11" id="KW-0378">Hydrolase</keyword>
<evidence type="ECO:0000256" key="3">
    <source>
        <dbReference type="ARBA" id="ARBA00022723"/>
    </source>
</evidence>
<evidence type="ECO:0000256" key="9">
    <source>
        <dbReference type="SAM" id="Phobius"/>
    </source>
</evidence>
<protein>
    <submittedName>
        <fullName evidence="11">Pappalysin-1</fullName>
        <ecNumber evidence="11">3.4.24.79</ecNumber>
    </submittedName>
</protein>
<accession>A0A1Z5KJF2</accession>
<dbReference type="GO" id="GO:0046872">
    <property type="term" value="F:metal ion binding"/>
    <property type="evidence" value="ECO:0007669"/>
    <property type="project" value="UniProtKB-KW"/>
</dbReference>
<comment type="caution">
    <text evidence="11">The sequence shown here is derived from an EMBL/GenBank/DDBJ whole genome shotgun (WGS) entry which is preliminary data.</text>
</comment>
<reference evidence="11 12" key="1">
    <citation type="journal article" date="2015" name="Plant Cell">
        <title>Oil accumulation by the oleaginous diatom Fistulifera solaris as revealed by the genome and transcriptome.</title>
        <authorList>
            <person name="Tanaka T."/>
            <person name="Maeda Y."/>
            <person name="Veluchamy A."/>
            <person name="Tanaka M."/>
            <person name="Abida H."/>
            <person name="Marechal E."/>
            <person name="Bowler C."/>
            <person name="Muto M."/>
            <person name="Sunaga Y."/>
            <person name="Tanaka M."/>
            <person name="Yoshino T."/>
            <person name="Taniguchi T."/>
            <person name="Fukuda Y."/>
            <person name="Nemoto M."/>
            <person name="Matsumoto M."/>
            <person name="Wong P.S."/>
            <person name="Aburatani S."/>
            <person name="Fujibuchi W."/>
        </authorList>
    </citation>
    <scope>NUCLEOTIDE SEQUENCE [LARGE SCALE GENOMIC DNA]</scope>
    <source>
        <strain evidence="11 12">JPCC DA0580</strain>
    </source>
</reference>
<evidence type="ECO:0000256" key="1">
    <source>
        <dbReference type="ARBA" id="ARBA00008721"/>
    </source>
</evidence>
<dbReference type="AlphaFoldDB" id="A0A1Z5KJF2"/>
<keyword evidence="6" id="KW-0862">Zinc</keyword>
<organism evidence="11 12">
    <name type="scientific">Fistulifera solaris</name>
    <name type="common">Oleaginous diatom</name>
    <dbReference type="NCBI Taxonomy" id="1519565"/>
    <lineage>
        <taxon>Eukaryota</taxon>
        <taxon>Sar</taxon>
        <taxon>Stramenopiles</taxon>
        <taxon>Ochrophyta</taxon>
        <taxon>Bacillariophyta</taxon>
        <taxon>Bacillariophyceae</taxon>
        <taxon>Bacillariophycidae</taxon>
        <taxon>Naviculales</taxon>
        <taxon>Naviculaceae</taxon>
        <taxon>Fistulifera</taxon>
    </lineage>
</organism>
<dbReference type="GO" id="GO:0008237">
    <property type="term" value="F:metallopeptidase activity"/>
    <property type="evidence" value="ECO:0007669"/>
    <property type="project" value="UniProtKB-KW"/>
</dbReference>
<keyword evidence="9" id="KW-0812">Transmembrane</keyword>
<feature type="transmembrane region" description="Helical" evidence="9">
    <location>
        <begin position="21"/>
        <end position="44"/>
    </location>
</feature>
<evidence type="ECO:0000256" key="6">
    <source>
        <dbReference type="ARBA" id="ARBA00022833"/>
    </source>
</evidence>
<dbReference type="SUPFAM" id="SSF55486">
    <property type="entry name" value="Metalloproteases ('zincins'), catalytic domain"/>
    <property type="match status" value="1"/>
</dbReference>
<dbReference type="GO" id="GO:0006508">
    <property type="term" value="P:proteolysis"/>
    <property type="evidence" value="ECO:0007669"/>
    <property type="project" value="UniProtKB-KW"/>
</dbReference>
<dbReference type="Gene3D" id="3.40.390.10">
    <property type="entry name" value="Collagenase (Catalytic Domain)"/>
    <property type="match status" value="1"/>
</dbReference>
<gene>
    <name evidence="11" type="ORF">FisN_37Hh037</name>
</gene>
<dbReference type="EC" id="3.4.24.79" evidence="11"/>
<dbReference type="Pfam" id="PF05572">
    <property type="entry name" value="Peptidase_M43"/>
    <property type="match status" value="1"/>
</dbReference>
<feature type="domain" description="Peptidase M43 pregnancy-associated plasma-A" evidence="10">
    <location>
        <begin position="256"/>
        <end position="395"/>
    </location>
</feature>
<evidence type="ECO:0000256" key="8">
    <source>
        <dbReference type="ARBA" id="ARBA00023157"/>
    </source>
</evidence>
<name>A0A1Z5KJF2_FISSO</name>
<dbReference type="OrthoDB" id="536211at2759"/>
<evidence type="ECO:0000313" key="12">
    <source>
        <dbReference type="Proteomes" id="UP000198406"/>
    </source>
</evidence>
<dbReference type="PANTHER" id="PTHR47466:SF1">
    <property type="entry name" value="METALLOPROTEASE MEP1 (AFU_ORTHOLOGUE AFUA_1G07730)-RELATED"/>
    <property type="match status" value="1"/>
</dbReference>
<dbReference type="CDD" id="cd04275">
    <property type="entry name" value="ZnMc_pappalysin_like"/>
    <property type="match status" value="1"/>
</dbReference>
<keyword evidence="12" id="KW-1185">Reference proteome</keyword>
<sequence>MNKICVVTLLSDVIIMSKLHVFFWSTPLLFVVWAVSIELFWVGLSSFTVDTSHHHDDKMRFLTNVFLRGRGEDEEDHVHGKQGCGTREPEPDDFVQQTRAIKFEAFRREQQARIQFELGENREEVGFQETEETITIPICFHIPWSISGFIFGRRITNQELQNNLNHLNAAFSSQSCCDVTQPWCDKQNRKCSVDTPFRFTMAKVVANGRRTKTYQLSGETTDNVKDSKACVIRQYAPRLMSVSIGEASEARLKKDRLGGASVLNVFLTNPVYGGKLAEGFAVFPWNYVSSPKLDGIVVQPHTLKGGRHEFANEGDTLVHETAHWLGLFHTFSGGCSPAGDGVADTPAESSFHSGCRPNTDTCPDLPGNDPVNNFMDYSDDVCMFEFTSGQVVVMAANYRAYRSGSPINYDPVLLEDGVLAGPFGLVSNQMRTFTMDVTSADTTVICRTVSDEGSLNVYLNWNGDLGNFGCAGTSYYSINDVCALTGGPGTLHAFVYAAITAPAFSVVCKTISIPASSVALVDNVASGGHSLASGGVKLFTMDLSSSAIASVDCTVTLNQGSLSMIGSWDTDLQSVSCAALWEGGEPTRCLLGPSLADKASLLVFGNEATSLFSVECDRYIHERVLLSDSIPKVGSLAGYGEFHSYALEASEAMTIVTCTAIMEGDASLYMNWKNGFPDCTSAVVGKQNKVCSLGPLQSNTVALIDIRALWSDFYNVFDSG</sequence>
<dbReference type="Proteomes" id="UP000198406">
    <property type="component" value="Unassembled WGS sequence"/>
</dbReference>
<dbReference type="InterPro" id="IPR008754">
    <property type="entry name" value="Peptidase_M43"/>
</dbReference>
<keyword evidence="9" id="KW-0472">Membrane</keyword>
<dbReference type="EMBL" id="BDSP01000245">
    <property type="protein sequence ID" value="GAX26413.1"/>
    <property type="molecule type" value="Genomic_DNA"/>
</dbReference>
<comment type="similarity">
    <text evidence="1">Belongs to the peptidase M43B family.</text>
</comment>
<keyword evidence="4" id="KW-0732">Signal</keyword>
<evidence type="ECO:0000256" key="4">
    <source>
        <dbReference type="ARBA" id="ARBA00022729"/>
    </source>
</evidence>
<keyword evidence="9" id="KW-1133">Transmembrane helix</keyword>
<keyword evidence="8" id="KW-1015">Disulfide bond</keyword>
<dbReference type="InParanoid" id="A0A1Z5KJF2"/>
<evidence type="ECO:0000256" key="5">
    <source>
        <dbReference type="ARBA" id="ARBA00022801"/>
    </source>
</evidence>
<proteinExistence type="inferred from homology"/>
<keyword evidence="3" id="KW-0479">Metal-binding</keyword>
<dbReference type="PANTHER" id="PTHR47466">
    <property type="match status" value="1"/>
</dbReference>
<evidence type="ECO:0000259" key="10">
    <source>
        <dbReference type="Pfam" id="PF05572"/>
    </source>
</evidence>